<dbReference type="InterPro" id="IPR033942">
    <property type="entry name" value="IMPase"/>
</dbReference>
<evidence type="ECO:0000256" key="7">
    <source>
        <dbReference type="ARBA" id="ARBA00022842"/>
    </source>
</evidence>
<dbReference type="InterPro" id="IPR000760">
    <property type="entry name" value="Inositol_monophosphatase-like"/>
</dbReference>
<keyword evidence="10" id="KW-1185">Reference proteome</keyword>
<comment type="caution">
    <text evidence="9">The sequence shown here is derived from an EMBL/GenBank/DDBJ whole genome shotgun (WGS) entry which is preliminary data.</text>
</comment>
<keyword evidence="7 8" id="KW-0460">Magnesium</keyword>
<dbReference type="SUPFAM" id="SSF56655">
    <property type="entry name" value="Carbohydrate phosphatase"/>
    <property type="match status" value="1"/>
</dbReference>
<dbReference type="PROSITE" id="PS00629">
    <property type="entry name" value="IMP_1"/>
    <property type="match status" value="1"/>
</dbReference>
<evidence type="ECO:0000256" key="8">
    <source>
        <dbReference type="RuleBase" id="RU364068"/>
    </source>
</evidence>
<evidence type="ECO:0000256" key="6">
    <source>
        <dbReference type="ARBA" id="ARBA00022801"/>
    </source>
</evidence>
<dbReference type="PROSITE" id="PS00630">
    <property type="entry name" value="IMP_2"/>
    <property type="match status" value="1"/>
</dbReference>
<comment type="cofactor">
    <cofactor evidence="2 8">
        <name>Mg(2+)</name>
        <dbReference type="ChEBI" id="CHEBI:18420"/>
    </cofactor>
</comment>
<dbReference type="EMBL" id="JAFHAP010000018">
    <property type="protein sequence ID" value="MBN2910937.1"/>
    <property type="molecule type" value="Genomic_DNA"/>
</dbReference>
<evidence type="ECO:0000256" key="2">
    <source>
        <dbReference type="ARBA" id="ARBA00001946"/>
    </source>
</evidence>
<keyword evidence="5 8" id="KW-0479">Metal-binding</keyword>
<dbReference type="Proteomes" id="UP001177120">
    <property type="component" value="Unassembled WGS sequence"/>
</dbReference>
<protein>
    <recommendedName>
        <fullName evidence="8">Inositol-1-monophosphatase</fullName>
        <ecNumber evidence="8">3.1.3.25</ecNumber>
    </recommendedName>
</protein>
<evidence type="ECO:0000256" key="5">
    <source>
        <dbReference type="ARBA" id="ARBA00022723"/>
    </source>
</evidence>
<dbReference type="PANTHER" id="PTHR20854:SF4">
    <property type="entry name" value="INOSITOL-1-MONOPHOSPHATASE-RELATED"/>
    <property type="match status" value="1"/>
</dbReference>
<dbReference type="PRINTS" id="PR00378">
    <property type="entry name" value="LIIMPHPHTASE"/>
</dbReference>
<dbReference type="Gene3D" id="3.30.540.10">
    <property type="entry name" value="Fructose-1,6-Bisphosphatase, subunit A, domain 1"/>
    <property type="match status" value="1"/>
</dbReference>
<dbReference type="PANTHER" id="PTHR20854">
    <property type="entry name" value="INOSITOL MONOPHOSPHATASE"/>
    <property type="match status" value="1"/>
</dbReference>
<evidence type="ECO:0000256" key="3">
    <source>
        <dbReference type="ARBA" id="ARBA00005152"/>
    </source>
</evidence>
<dbReference type="InterPro" id="IPR020552">
    <property type="entry name" value="Inositol_monoPase_Li-sen"/>
</dbReference>
<comment type="pathway">
    <text evidence="3">Polyol metabolism; myo-inositol biosynthesis; myo-inositol from D-glucose 6-phosphate: step 2/2.</text>
</comment>
<reference evidence="9" key="1">
    <citation type="journal article" date="2024" name="Int. J. Syst. Evol. Microbiol.">
        <title>Polycladomyces zharkentensis sp. nov., a novel thermophilic cellulose- and starch-degrading member of the Bacillota from a geothermal aquifer in Kazakhstan.</title>
        <authorList>
            <person name="Mashzhan A."/>
            <person name="Kistaubayeva A."/>
            <person name="Javier-Lopez R."/>
            <person name="Bissenova U."/>
            <person name="Bissenbay A."/>
            <person name="Birkeland N.K."/>
        </authorList>
    </citation>
    <scope>NUCLEOTIDE SEQUENCE</scope>
    <source>
        <strain evidence="9">ZKZ2T</strain>
    </source>
</reference>
<comment type="catalytic activity">
    <reaction evidence="1 8">
        <text>a myo-inositol phosphate + H2O = myo-inositol + phosphate</text>
        <dbReference type="Rhea" id="RHEA:24056"/>
        <dbReference type="ChEBI" id="CHEBI:15377"/>
        <dbReference type="ChEBI" id="CHEBI:17268"/>
        <dbReference type="ChEBI" id="CHEBI:43474"/>
        <dbReference type="ChEBI" id="CHEBI:84139"/>
        <dbReference type="EC" id="3.1.3.25"/>
    </reaction>
</comment>
<dbReference type="InterPro" id="IPR020583">
    <property type="entry name" value="Inositol_monoP_metal-BS"/>
</dbReference>
<dbReference type="CDD" id="cd01639">
    <property type="entry name" value="IMPase"/>
    <property type="match status" value="1"/>
</dbReference>
<evidence type="ECO:0000256" key="1">
    <source>
        <dbReference type="ARBA" id="ARBA00001033"/>
    </source>
</evidence>
<organism evidence="9 10">
    <name type="scientific">Polycladomyces zharkentensis</name>
    <dbReference type="NCBI Taxonomy" id="2807616"/>
    <lineage>
        <taxon>Bacteria</taxon>
        <taxon>Bacillati</taxon>
        <taxon>Bacillota</taxon>
        <taxon>Bacilli</taxon>
        <taxon>Bacillales</taxon>
        <taxon>Thermoactinomycetaceae</taxon>
        <taxon>Polycladomyces</taxon>
    </lineage>
</organism>
<dbReference type="Gene3D" id="3.40.190.80">
    <property type="match status" value="1"/>
</dbReference>
<dbReference type="InterPro" id="IPR020550">
    <property type="entry name" value="Inositol_monophosphatase_CS"/>
</dbReference>
<evidence type="ECO:0000313" key="10">
    <source>
        <dbReference type="Proteomes" id="UP001177120"/>
    </source>
</evidence>
<accession>A0ABS2WMY5</accession>
<gene>
    <name evidence="9" type="ORF">JQC72_15695</name>
</gene>
<name>A0ABS2WMY5_9BACL</name>
<sequence length="273" mass="30197">MGLTFLDVAVEAARRAGALIREKAYQTKQVKQKTSASDLVTEVDQRSEEIIRDIVLRHFPDHAILGEEGVAAGDKTVDEVWEESRQHEYVWIVDPIDGTSNFVHGFPFFCVSIALAKNGEAITGVVYDPMRDELFTAEKGKGAYLNGQPIRVSSEETLAESLMATGFSYGQRRVEQQLRTLMRTAPRFRSLRNGGAAALHLAYIAAGRLTGYWELGLNPWDLAAGVLLVKEAGGEVTDTWGGPFDLTVRNMLATNGKVHREMVELLREAQADM</sequence>
<dbReference type="EC" id="3.1.3.25" evidence="8"/>
<evidence type="ECO:0000313" key="9">
    <source>
        <dbReference type="EMBL" id="MBN2910937.1"/>
    </source>
</evidence>
<keyword evidence="6 8" id="KW-0378">Hydrolase</keyword>
<proteinExistence type="inferred from homology"/>
<evidence type="ECO:0000256" key="4">
    <source>
        <dbReference type="ARBA" id="ARBA00009759"/>
    </source>
</evidence>
<dbReference type="PRINTS" id="PR00377">
    <property type="entry name" value="IMPHPHTASES"/>
</dbReference>
<dbReference type="Pfam" id="PF00459">
    <property type="entry name" value="Inositol_P"/>
    <property type="match status" value="1"/>
</dbReference>
<dbReference type="RefSeq" id="WP_205497309.1">
    <property type="nucleotide sequence ID" value="NZ_JAFHAP010000018.1"/>
</dbReference>
<comment type="similarity">
    <text evidence="4 8">Belongs to the inositol monophosphatase superfamily.</text>
</comment>